<dbReference type="InterPro" id="IPR000668">
    <property type="entry name" value="Peptidase_C1A_C"/>
</dbReference>
<dbReference type="InterPro" id="IPR025660">
    <property type="entry name" value="Pept_his_AS"/>
</dbReference>
<keyword evidence="8" id="KW-1185">Reference proteome</keyword>
<dbReference type="InterPro" id="IPR025661">
    <property type="entry name" value="Pept_asp_AS"/>
</dbReference>
<dbReference type="CDD" id="cd02248">
    <property type="entry name" value="Peptidase_C1A"/>
    <property type="match status" value="1"/>
</dbReference>
<evidence type="ECO:0000256" key="2">
    <source>
        <dbReference type="ARBA" id="ARBA00023145"/>
    </source>
</evidence>
<evidence type="ECO:0000256" key="1">
    <source>
        <dbReference type="ARBA" id="ARBA00008455"/>
    </source>
</evidence>
<protein>
    <submittedName>
        <fullName evidence="7">Cysteine protease</fullName>
    </submittedName>
</protein>
<keyword evidence="3" id="KW-1015">Disulfide bond</keyword>
<feature type="domain" description="Cathepsin propeptide inhibitor" evidence="6">
    <location>
        <begin position="50"/>
        <end position="109"/>
    </location>
</feature>
<keyword evidence="7" id="KW-0378">Hydrolase</keyword>
<proteinExistence type="inferred from homology"/>
<name>A0A077ZZS6_STYLE</name>
<gene>
    <name evidence="7" type="primary">Contig15568.g16589</name>
    <name evidence="7" type="ORF">STYLEM_4384</name>
</gene>
<dbReference type="PROSITE" id="PS00640">
    <property type="entry name" value="THIOL_PROTEASE_ASN"/>
    <property type="match status" value="1"/>
</dbReference>
<keyword evidence="7" id="KW-0645">Protease</keyword>
<dbReference type="InterPro" id="IPR000169">
    <property type="entry name" value="Pept_cys_AS"/>
</dbReference>
<keyword evidence="2" id="KW-0865">Zymogen</keyword>
<dbReference type="PRINTS" id="PR00705">
    <property type="entry name" value="PAPAIN"/>
</dbReference>
<dbReference type="Pfam" id="PF00112">
    <property type="entry name" value="Peptidase_C1"/>
    <property type="match status" value="1"/>
</dbReference>
<dbReference type="Pfam" id="PF08246">
    <property type="entry name" value="Inhibitor_I29"/>
    <property type="match status" value="1"/>
</dbReference>
<keyword evidence="4" id="KW-1133">Transmembrane helix</keyword>
<reference evidence="7 8" key="1">
    <citation type="submission" date="2014-06" db="EMBL/GenBank/DDBJ databases">
        <authorList>
            <person name="Swart Estienne"/>
        </authorList>
    </citation>
    <scope>NUCLEOTIDE SEQUENCE [LARGE SCALE GENOMIC DNA]</scope>
    <source>
        <strain evidence="7 8">130c</strain>
    </source>
</reference>
<evidence type="ECO:0000313" key="8">
    <source>
        <dbReference type="Proteomes" id="UP000039865"/>
    </source>
</evidence>
<evidence type="ECO:0000259" key="5">
    <source>
        <dbReference type="SMART" id="SM00645"/>
    </source>
</evidence>
<organism evidence="7 8">
    <name type="scientific">Stylonychia lemnae</name>
    <name type="common">Ciliate</name>
    <dbReference type="NCBI Taxonomy" id="5949"/>
    <lineage>
        <taxon>Eukaryota</taxon>
        <taxon>Sar</taxon>
        <taxon>Alveolata</taxon>
        <taxon>Ciliophora</taxon>
        <taxon>Intramacronucleata</taxon>
        <taxon>Spirotrichea</taxon>
        <taxon>Stichotrichia</taxon>
        <taxon>Sporadotrichida</taxon>
        <taxon>Oxytrichidae</taxon>
        <taxon>Stylonychinae</taxon>
        <taxon>Stylonychia</taxon>
    </lineage>
</organism>
<dbReference type="SMART" id="SM00848">
    <property type="entry name" value="Inhibitor_I29"/>
    <property type="match status" value="1"/>
</dbReference>
<dbReference type="InterPro" id="IPR013128">
    <property type="entry name" value="Peptidase_C1A"/>
</dbReference>
<keyword evidence="4" id="KW-0812">Transmembrane</keyword>
<dbReference type="EMBL" id="CCKQ01004236">
    <property type="protein sequence ID" value="CDW75395.1"/>
    <property type="molecule type" value="Genomic_DNA"/>
</dbReference>
<keyword evidence="4" id="KW-0472">Membrane</keyword>
<evidence type="ECO:0000313" key="7">
    <source>
        <dbReference type="EMBL" id="CDW75395.1"/>
    </source>
</evidence>
<evidence type="ECO:0000259" key="6">
    <source>
        <dbReference type="SMART" id="SM00848"/>
    </source>
</evidence>
<dbReference type="GO" id="GO:0008234">
    <property type="term" value="F:cysteine-type peptidase activity"/>
    <property type="evidence" value="ECO:0007669"/>
    <property type="project" value="InterPro"/>
</dbReference>
<dbReference type="AlphaFoldDB" id="A0A077ZZS6"/>
<dbReference type="SMART" id="SM00645">
    <property type="entry name" value="Pept_C1"/>
    <property type="match status" value="1"/>
</dbReference>
<dbReference type="InterPro" id="IPR038765">
    <property type="entry name" value="Papain-like_cys_pep_sf"/>
</dbReference>
<dbReference type="SUPFAM" id="SSF54001">
    <property type="entry name" value="Cysteine proteinases"/>
    <property type="match status" value="1"/>
</dbReference>
<feature type="domain" description="Peptidase C1A papain C-terminal" evidence="5">
    <location>
        <begin position="156"/>
        <end position="372"/>
    </location>
</feature>
<feature type="transmembrane region" description="Helical" evidence="4">
    <location>
        <begin position="7"/>
        <end position="28"/>
    </location>
</feature>
<dbReference type="FunFam" id="3.90.70.10:FF:000332">
    <property type="entry name" value="Cathepsin L1"/>
    <property type="match status" value="1"/>
</dbReference>
<dbReference type="InterPro" id="IPR013201">
    <property type="entry name" value="Prot_inhib_I29"/>
</dbReference>
<dbReference type="Proteomes" id="UP000039865">
    <property type="component" value="Unassembled WGS sequence"/>
</dbReference>
<dbReference type="PROSITE" id="PS00639">
    <property type="entry name" value="THIOL_PROTEASE_HIS"/>
    <property type="match status" value="1"/>
</dbReference>
<dbReference type="Gene3D" id="3.90.70.10">
    <property type="entry name" value="Cysteine proteinases"/>
    <property type="match status" value="1"/>
</dbReference>
<dbReference type="InterPro" id="IPR039417">
    <property type="entry name" value="Peptidase_C1A_papain-like"/>
</dbReference>
<accession>A0A077ZZS6</accession>
<comment type="similarity">
    <text evidence="1">Belongs to the peptidase C1 family.</text>
</comment>
<dbReference type="GO" id="GO:0006508">
    <property type="term" value="P:proteolysis"/>
    <property type="evidence" value="ECO:0007669"/>
    <property type="project" value="UniProtKB-KW"/>
</dbReference>
<dbReference type="OrthoDB" id="190265at2759"/>
<dbReference type="InParanoid" id="A0A077ZZS6"/>
<sequence length="374" mass="42421">MHVQMKILLASIMMISGVAVILMFSLSWNQKDQGQQLLLLTGERKQELEFLNFIAQHGRSYETKEEYEFRFDVFLQNVEKILSFNLFQSAEKGFDLAVNQYTDWTNQEYSRILGFKKVNNTNSSKEQRNQNKPNSHINFESKFDITRDRNQSNNSIFDVINWVDKGAVTTVKDQGNCGSCWAFSAVGAVEGANFIRNNSLQEFSVQQLLDCSKQNAGCNGGLMSLAYQYLEGSQKLETWSDYPYLGYAQKCLYDNILGQVSILGYTDVQPNDPDALAQALMKQPISVAVESDSLYFQFYNTGVIQDITCGNEVDHAVLLVGYGHDYLQGVDYWIVKNSWGPRWGEDGYFRILKDSIKGPGICGILTEPSYPILI</sequence>
<dbReference type="PANTHER" id="PTHR12411">
    <property type="entry name" value="CYSTEINE PROTEASE FAMILY C1-RELATED"/>
    <property type="match status" value="1"/>
</dbReference>
<evidence type="ECO:0000256" key="3">
    <source>
        <dbReference type="ARBA" id="ARBA00023157"/>
    </source>
</evidence>
<dbReference type="PROSITE" id="PS00139">
    <property type="entry name" value="THIOL_PROTEASE_CYS"/>
    <property type="match status" value="1"/>
</dbReference>
<dbReference type="OMA" id="CCACFFA"/>
<evidence type="ECO:0000256" key="4">
    <source>
        <dbReference type="SAM" id="Phobius"/>
    </source>
</evidence>